<evidence type="ECO:0000256" key="2">
    <source>
        <dbReference type="SAM" id="MobiDB-lite"/>
    </source>
</evidence>
<dbReference type="InterPro" id="IPR000504">
    <property type="entry name" value="RRM_dom"/>
</dbReference>
<keyword evidence="6" id="KW-1185">Reference proteome</keyword>
<reference evidence="7" key="4">
    <citation type="submission" date="2025-04" db="UniProtKB">
        <authorList>
            <consortium name="RefSeq"/>
        </authorList>
    </citation>
    <scope>IDENTIFICATION</scope>
    <source>
        <tissue evidence="7">Leaf</tissue>
    </source>
</reference>
<dbReference type="Pfam" id="PF04059">
    <property type="entry name" value="RRM_2"/>
    <property type="match status" value="1"/>
</dbReference>
<keyword evidence="1" id="KW-0694">RNA-binding</keyword>
<dbReference type="InterPro" id="IPR007201">
    <property type="entry name" value="Mei2-like_Rrm_C"/>
</dbReference>
<evidence type="ECO:0000313" key="7">
    <source>
        <dbReference type="RefSeq" id="XP_031392106.1"/>
    </source>
</evidence>
<reference evidence="5" key="1">
    <citation type="journal article" date="2017" name="Plant J.">
        <title>The pomegranate (Punica granatum L.) genome and the genomics of punicalagin biosynthesis.</title>
        <authorList>
            <person name="Qin G."/>
            <person name="Xu C."/>
            <person name="Ming R."/>
            <person name="Tang H."/>
            <person name="Guyot R."/>
            <person name="Kramer E.M."/>
            <person name="Hu Y."/>
            <person name="Yi X."/>
            <person name="Qi Y."/>
            <person name="Xu X."/>
            <person name="Gao Z."/>
            <person name="Pan H."/>
            <person name="Jian J."/>
            <person name="Tian Y."/>
            <person name="Yue Z."/>
            <person name="Xu Y."/>
        </authorList>
    </citation>
    <scope>NUCLEOTIDE SEQUENCE [LARGE SCALE GENOMIC DNA]</scope>
    <source>
        <strain evidence="5">cv. Dabenzi</strain>
    </source>
</reference>
<dbReference type="InterPro" id="IPR035979">
    <property type="entry name" value="RBD_domain_sf"/>
</dbReference>
<dbReference type="GeneID" id="116204172"/>
<evidence type="ECO:0000313" key="6">
    <source>
        <dbReference type="Proteomes" id="UP000515151"/>
    </source>
</evidence>
<name>A0A218XHE6_PUNGR</name>
<dbReference type="RefSeq" id="XP_031392106.1">
    <property type="nucleotide sequence ID" value="XM_031536246.1"/>
</dbReference>
<dbReference type="Proteomes" id="UP000515151">
    <property type="component" value="Chromosome 4"/>
</dbReference>
<feature type="compositionally biased region" description="Polar residues" evidence="2">
    <location>
        <begin position="167"/>
        <end position="179"/>
    </location>
</feature>
<dbReference type="OrthoDB" id="417481at2759"/>
<evidence type="ECO:0000256" key="1">
    <source>
        <dbReference type="PROSITE-ProRule" id="PRU00176"/>
    </source>
</evidence>
<reference evidence="6" key="3">
    <citation type="journal article" date="2020" name="Plant Biotechnol. J.">
        <title>The pomegranate (Punica granatum L.) draft genome dissects genetic divergence between soft- and hard-seeded cultivars.</title>
        <authorList>
            <person name="Luo X."/>
            <person name="Li H."/>
            <person name="Wu Z."/>
            <person name="Yao W."/>
            <person name="Zhao P."/>
            <person name="Cao D."/>
            <person name="Yu H."/>
            <person name="Li K."/>
            <person name="Poudel K."/>
            <person name="Zhao D."/>
            <person name="Zhang F."/>
            <person name="Xia X."/>
            <person name="Chen L."/>
            <person name="Wang Q."/>
            <person name="Jing D."/>
            <person name="Cao S."/>
        </authorList>
    </citation>
    <scope>NUCLEOTIDE SEQUENCE [LARGE SCALE GENOMIC DNA]</scope>
</reference>
<proteinExistence type="predicted"/>
<dbReference type="Proteomes" id="UP000197138">
    <property type="component" value="Unassembled WGS sequence"/>
</dbReference>
<dbReference type="GO" id="GO:0003723">
    <property type="term" value="F:RNA binding"/>
    <property type="evidence" value="ECO:0007669"/>
    <property type="project" value="UniProtKB-UniRule"/>
</dbReference>
<reference evidence="4" key="2">
    <citation type="submission" date="2017-06" db="EMBL/GenBank/DDBJ databases">
        <title>The pomegranate genome and the genomics of punicalagin biosynthesis.</title>
        <authorList>
            <person name="Xu C."/>
        </authorList>
    </citation>
    <scope>NUCLEOTIDE SEQUENCE [LARGE SCALE GENOMIC DNA]</scope>
    <source>
        <tissue evidence="4">Fresh leaf</tissue>
    </source>
</reference>
<dbReference type="InterPro" id="IPR012677">
    <property type="entry name" value="Nucleotide-bd_a/b_plait_sf"/>
</dbReference>
<feature type="region of interest" description="Disordered" evidence="2">
    <location>
        <begin position="154"/>
        <end position="181"/>
    </location>
</feature>
<protein>
    <submittedName>
        <fullName evidence="7">Protein terminal ear1 homolog</fullName>
    </submittedName>
</protein>
<feature type="region of interest" description="Disordered" evidence="2">
    <location>
        <begin position="71"/>
        <end position="93"/>
    </location>
</feature>
<evidence type="ECO:0000313" key="5">
    <source>
        <dbReference type="Proteomes" id="UP000197138"/>
    </source>
</evidence>
<gene>
    <name evidence="7" type="primary">LOC116204172</name>
    <name evidence="4" type="ORF">CDL15_Pgr004322</name>
</gene>
<evidence type="ECO:0000313" key="4">
    <source>
        <dbReference type="EMBL" id="OWM83891.1"/>
    </source>
</evidence>
<dbReference type="Gene3D" id="3.30.70.330">
    <property type="match status" value="1"/>
</dbReference>
<dbReference type="EMBL" id="MTKT01001810">
    <property type="protein sequence ID" value="OWM83891.1"/>
    <property type="molecule type" value="Genomic_DNA"/>
</dbReference>
<dbReference type="PROSITE" id="PS50102">
    <property type="entry name" value="RRM"/>
    <property type="match status" value="1"/>
</dbReference>
<feature type="region of interest" description="Disordered" evidence="2">
    <location>
        <begin position="1"/>
        <end position="40"/>
    </location>
</feature>
<dbReference type="AlphaFoldDB" id="A0A218XHE6"/>
<accession>A0A218XHE6</accession>
<dbReference type="SUPFAM" id="SSF54928">
    <property type="entry name" value="RNA-binding domain, RBD"/>
    <property type="match status" value="1"/>
</dbReference>
<organism evidence="4 5">
    <name type="scientific">Punica granatum</name>
    <name type="common">Pomegranate</name>
    <dbReference type="NCBI Taxonomy" id="22663"/>
    <lineage>
        <taxon>Eukaryota</taxon>
        <taxon>Viridiplantae</taxon>
        <taxon>Streptophyta</taxon>
        <taxon>Embryophyta</taxon>
        <taxon>Tracheophyta</taxon>
        <taxon>Spermatophyta</taxon>
        <taxon>Magnoliopsida</taxon>
        <taxon>eudicotyledons</taxon>
        <taxon>Gunneridae</taxon>
        <taxon>Pentapetalae</taxon>
        <taxon>rosids</taxon>
        <taxon>malvids</taxon>
        <taxon>Myrtales</taxon>
        <taxon>Lythraceae</taxon>
        <taxon>Punica</taxon>
    </lineage>
</organism>
<sequence>MATATPIPGNGSRRRGLNPQAASFFPQSITNPNPNPLHHYFSPLPPQFIPTPAAMPPPVPPHAANYFPHNPPYPRESPPHRIPRPPPTGHPVQQETLPAAAASFGRGSSYRPRGRGLRAARGWSSSRCGKGRGAWSWIPPRRWAFWTRRDDDSFDNGSSGIGEVEGTSASNTSPTPRQSKSYDRVVIARPRHEPINRRKKPVVTLSPGGAESTVMMRNIPNKYTRELLVEFLDSHCAAENQKLEVSGDTDDERSAYDFVYLPFDLRRKANFGYAFVNFTNPRAAWKFFLAFNSHKWDCFGSKKVLEVALARFQGKEQLLHHFSKTMFACESKDFLPMEPMASGVELATRKEQRLAMSGL</sequence>
<evidence type="ECO:0000259" key="3">
    <source>
        <dbReference type="PROSITE" id="PS50102"/>
    </source>
</evidence>
<feature type="domain" description="RRM" evidence="3">
    <location>
        <begin position="212"/>
        <end position="312"/>
    </location>
</feature>